<dbReference type="PANTHER" id="PTHR24276">
    <property type="entry name" value="POLYSERASE-RELATED"/>
    <property type="match status" value="1"/>
</dbReference>
<gene>
    <name evidence="6" type="ORF">LZC94_06100</name>
</gene>
<dbReference type="SMART" id="SM00020">
    <property type="entry name" value="Tryp_SPc"/>
    <property type="match status" value="1"/>
</dbReference>
<dbReference type="InterPro" id="IPR009003">
    <property type="entry name" value="Peptidase_S1_PA"/>
</dbReference>
<feature type="compositionally biased region" description="Low complexity" evidence="3">
    <location>
        <begin position="318"/>
        <end position="334"/>
    </location>
</feature>
<name>A0ABZ2M498_9BACT</name>
<dbReference type="SUPFAM" id="SSF50494">
    <property type="entry name" value="Trypsin-like serine proteases"/>
    <property type="match status" value="1"/>
</dbReference>
<dbReference type="GO" id="GO:0016787">
    <property type="term" value="F:hydrolase activity"/>
    <property type="evidence" value="ECO:0007669"/>
    <property type="project" value="UniProtKB-KW"/>
</dbReference>
<organism evidence="6 7">
    <name type="scientific">Pendulispora albinea</name>
    <dbReference type="NCBI Taxonomy" id="2741071"/>
    <lineage>
        <taxon>Bacteria</taxon>
        <taxon>Pseudomonadati</taxon>
        <taxon>Myxococcota</taxon>
        <taxon>Myxococcia</taxon>
        <taxon>Myxococcales</taxon>
        <taxon>Sorangiineae</taxon>
        <taxon>Pendulisporaceae</taxon>
        <taxon>Pendulispora</taxon>
    </lineage>
</organism>
<keyword evidence="7" id="KW-1185">Reference proteome</keyword>
<dbReference type="Pfam" id="PF00089">
    <property type="entry name" value="Trypsin"/>
    <property type="match status" value="1"/>
</dbReference>
<evidence type="ECO:0000313" key="7">
    <source>
        <dbReference type="Proteomes" id="UP001370348"/>
    </source>
</evidence>
<evidence type="ECO:0000256" key="1">
    <source>
        <dbReference type="ARBA" id="ARBA00007664"/>
    </source>
</evidence>
<proteinExistence type="inferred from homology"/>
<keyword evidence="4" id="KW-0732">Signal</keyword>
<evidence type="ECO:0000256" key="3">
    <source>
        <dbReference type="SAM" id="MobiDB-lite"/>
    </source>
</evidence>
<dbReference type="NCBIfam" id="TIGR03901">
    <property type="entry name" value="MYXO-CTERM"/>
    <property type="match status" value="1"/>
</dbReference>
<dbReference type="InterPro" id="IPR024038">
    <property type="entry name" value="MYXO-CTERM"/>
</dbReference>
<dbReference type="PRINTS" id="PR00722">
    <property type="entry name" value="CHYMOTRYPSIN"/>
</dbReference>
<evidence type="ECO:0000259" key="5">
    <source>
        <dbReference type="PROSITE" id="PS50240"/>
    </source>
</evidence>
<dbReference type="InterPro" id="IPR001314">
    <property type="entry name" value="Peptidase_S1A"/>
</dbReference>
<feature type="region of interest" description="Disordered" evidence="3">
    <location>
        <begin position="19"/>
        <end position="44"/>
    </location>
</feature>
<dbReference type="Proteomes" id="UP001370348">
    <property type="component" value="Chromosome"/>
</dbReference>
<dbReference type="EMBL" id="CP089984">
    <property type="protein sequence ID" value="WXB16846.1"/>
    <property type="molecule type" value="Genomic_DNA"/>
</dbReference>
<dbReference type="PANTHER" id="PTHR24276:SF98">
    <property type="entry name" value="FI18310P1-RELATED"/>
    <property type="match status" value="1"/>
</dbReference>
<feature type="signal peptide" evidence="4">
    <location>
        <begin position="1"/>
        <end position="28"/>
    </location>
</feature>
<feature type="region of interest" description="Disordered" evidence="3">
    <location>
        <begin position="307"/>
        <end position="334"/>
    </location>
</feature>
<dbReference type="InterPro" id="IPR050430">
    <property type="entry name" value="Peptidase_S1"/>
</dbReference>
<dbReference type="PROSITE" id="PS51257">
    <property type="entry name" value="PROKAR_LIPOPROTEIN"/>
    <property type="match status" value="1"/>
</dbReference>
<feature type="domain" description="Peptidase S1" evidence="5">
    <location>
        <begin position="39"/>
        <end position="299"/>
    </location>
</feature>
<dbReference type="EC" id="3.4.21.-" evidence="6"/>
<sequence>MKKSLLSVLLVASMTAACSFSSPSDSSAGEDTDSASQPIISGKASDSSQDSVVLLVHTQDQSHFSVCTGTLVASNLVLTARHCLSVTSDGAFGCDDKGNLSPGSKGGNVGADYRPGDISVYTGAVRPDVEKGGPQVVPANAMGKKIFHDTGKVICSHDLGLLQLDRELPQAKITPIRLDSSVKKGEKFTAIGWGVTLDAGFPKQRQARTGIVVTEVGPYAGSKTEDPVPPNDFQVGEATCQGDSGGPAFSEVTGAVIGVVSRGGNGADDSSGPSAGCIKASNDYTQTSPFKSLILQTFQAVGREPRIEEPINPGSSGGESKSGCSVGAAGSSSTPAGAGAMVALGIALAAIRRRRHG</sequence>
<accession>A0ABZ2M498</accession>
<evidence type="ECO:0000256" key="4">
    <source>
        <dbReference type="SAM" id="SignalP"/>
    </source>
</evidence>
<dbReference type="InterPro" id="IPR001254">
    <property type="entry name" value="Trypsin_dom"/>
</dbReference>
<reference evidence="6 7" key="1">
    <citation type="submission" date="2021-12" db="EMBL/GenBank/DDBJ databases">
        <title>Discovery of the Pendulisporaceae a myxobacterial family with distinct sporulation behavior and unique specialized metabolism.</title>
        <authorList>
            <person name="Garcia R."/>
            <person name="Popoff A."/>
            <person name="Bader C.D."/>
            <person name="Loehr J."/>
            <person name="Walesch S."/>
            <person name="Walt C."/>
            <person name="Boldt J."/>
            <person name="Bunk B."/>
            <person name="Haeckl F.J.F.P.J."/>
            <person name="Gunesch A.P."/>
            <person name="Birkelbach J."/>
            <person name="Nuebel U."/>
            <person name="Pietschmann T."/>
            <person name="Bach T."/>
            <person name="Mueller R."/>
        </authorList>
    </citation>
    <scope>NUCLEOTIDE SEQUENCE [LARGE SCALE GENOMIC DNA]</scope>
    <source>
        <strain evidence="6 7">MSr11954</strain>
    </source>
</reference>
<dbReference type="RefSeq" id="WP_394826474.1">
    <property type="nucleotide sequence ID" value="NZ_CP089984.1"/>
</dbReference>
<comment type="similarity">
    <text evidence="1">Belongs to the peptidase S1 family.</text>
</comment>
<dbReference type="Gene3D" id="2.40.10.10">
    <property type="entry name" value="Trypsin-like serine proteases"/>
    <property type="match status" value="1"/>
</dbReference>
<feature type="chain" id="PRO_5047078644" evidence="4">
    <location>
        <begin position="29"/>
        <end position="357"/>
    </location>
</feature>
<keyword evidence="2" id="KW-1015">Disulfide bond</keyword>
<dbReference type="InterPro" id="IPR043504">
    <property type="entry name" value="Peptidase_S1_PA_chymotrypsin"/>
</dbReference>
<evidence type="ECO:0000313" key="6">
    <source>
        <dbReference type="EMBL" id="WXB16846.1"/>
    </source>
</evidence>
<protein>
    <submittedName>
        <fullName evidence="6">Trypsin-like serine protease</fullName>
        <ecNumber evidence="6">3.4.21.-</ecNumber>
    </submittedName>
</protein>
<dbReference type="PROSITE" id="PS50240">
    <property type="entry name" value="TRYPSIN_DOM"/>
    <property type="match status" value="1"/>
</dbReference>
<keyword evidence="6" id="KW-0378">Hydrolase</keyword>
<evidence type="ECO:0000256" key="2">
    <source>
        <dbReference type="ARBA" id="ARBA00023157"/>
    </source>
</evidence>